<evidence type="ECO:0000313" key="3">
    <source>
        <dbReference type="EMBL" id="KAK7046375.1"/>
    </source>
</evidence>
<reference evidence="3 4" key="1">
    <citation type="journal article" date="2024" name="J Genomics">
        <title>Draft genome sequencing and assembly of Favolaschia claudopus CIRM-BRFM 2984 isolated from oak limbs.</title>
        <authorList>
            <person name="Navarro D."/>
            <person name="Drula E."/>
            <person name="Chaduli D."/>
            <person name="Cazenave R."/>
            <person name="Ahrendt S."/>
            <person name="Wang J."/>
            <person name="Lipzen A."/>
            <person name="Daum C."/>
            <person name="Barry K."/>
            <person name="Grigoriev I.V."/>
            <person name="Favel A."/>
            <person name="Rosso M.N."/>
            <person name="Martin F."/>
        </authorList>
    </citation>
    <scope>NUCLEOTIDE SEQUENCE [LARGE SCALE GENOMIC DNA]</scope>
    <source>
        <strain evidence="3 4">CIRM-BRFM 2984</strain>
    </source>
</reference>
<feature type="non-terminal residue" evidence="3">
    <location>
        <position position="546"/>
    </location>
</feature>
<evidence type="ECO:0000313" key="4">
    <source>
        <dbReference type="Proteomes" id="UP001362999"/>
    </source>
</evidence>
<keyword evidence="4" id="KW-1185">Reference proteome</keyword>
<name>A0AAW0D6A1_9AGAR</name>
<evidence type="ECO:0008006" key="5">
    <source>
        <dbReference type="Google" id="ProtNLM"/>
    </source>
</evidence>
<organism evidence="3 4">
    <name type="scientific">Favolaschia claudopus</name>
    <dbReference type="NCBI Taxonomy" id="2862362"/>
    <lineage>
        <taxon>Eukaryota</taxon>
        <taxon>Fungi</taxon>
        <taxon>Dikarya</taxon>
        <taxon>Basidiomycota</taxon>
        <taxon>Agaricomycotina</taxon>
        <taxon>Agaricomycetes</taxon>
        <taxon>Agaricomycetidae</taxon>
        <taxon>Agaricales</taxon>
        <taxon>Marasmiineae</taxon>
        <taxon>Mycenaceae</taxon>
        <taxon>Favolaschia</taxon>
    </lineage>
</organism>
<feature type="domain" description="CxC5 like cysteine cluster associated with KDZ" evidence="1">
    <location>
        <begin position="109"/>
        <end position="222"/>
    </location>
</feature>
<sequence>MSVFGALRRDPQLQALTMSHIFLFTRLLSVLKNDIMLCQPVGIPVDIAPPLLPEVVSGFIATAVEISLESVGKLWELLKEDVWHLSETKLSPIEEDLFRVHGWKVGLTSLTLYPPTHTCQNPDCARTNPLKKPEARQVVVYTQGTGVMPAWAIHLYCPDCNTNYHHNFFVRGGMRTYYGNKPAYIQIGEHQFAERKLIGLWVSLMLVAWVSATNCARAYDMALSGQQERDFADGGWQFGCVLTTDHVWDAFIILTLLDYNDRKDTCLHVPHTGEQKDRFADAMRARNREVIQDGQDEIAHCCNKCMREWIGPDGTTRDVQLIIGDGMAMGHRRCQDSRCTSELSNNRHRFCFEHRHLEDVCSIVGCDTRAVPGTKSCADPGHTEMERLHYERGRAAFTLRDRLQKHRLAHPKDQSLPVPEDVDDDEGMEWFELDGNGQVQLQRGIDPGSIGVEDSIPCEATKSDTGNRKYKALFGGLRTHNEQILVRPCGVIVSRATFYNAEAVSNVLLFVEKTFSVPRAFKPEHFVYDTNCDAKQQVLAHPEEWS</sequence>
<evidence type="ECO:0000259" key="2">
    <source>
        <dbReference type="Pfam" id="PF18721"/>
    </source>
</evidence>
<feature type="domain" description="CxC6 like cysteine cluster associated with KDZ" evidence="2">
    <location>
        <begin position="324"/>
        <end position="387"/>
    </location>
</feature>
<dbReference type="InterPro" id="IPR040898">
    <property type="entry name" value="CxC6"/>
</dbReference>
<protein>
    <recommendedName>
        <fullName evidence="5">CxC5 like cysteine cluster associated with KDZ domain-containing protein</fullName>
    </recommendedName>
</protein>
<dbReference type="AlphaFoldDB" id="A0AAW0D6A1"/>
<dbReference type="Pfam" id="PF18721">
    <property type="entry name" value="CxC6"/>
    <property type="match status" value="1"/>
</dbReference>
<gene>
    <name evidence="3" type="ORF">R3P38DRAFT_3257741</name>
</gene>
<accession>A0AAW0D6A1</accession>
<comment type="caution">
    <text evidence="3">The sequence shown here is derived from an EMBL/GenBank/DDBJ whole genome shotgun (WGS) entry which is preliminary data.</text>
</comment>
<dbReference type="Proteomes" id="UP001362999">
    <property type="component" value="Unassembled WGS sequence"/>
</dbReference>
<dbReference type="InterPro" id="IPR041539">
    <property type="entry name" value="CxC5"/>
</dbReference>
<dbReference type="EMBL" id="JAWWNJ010000010">
    <property type="protein sequence ID" value="KAK7046375.1"/>
    <property type="molecule type" value="Genomic_DNA"/>
</dbReference>
<evidence type="ECO:0000259" key="1">
    <source>
        <dbReference type="Pfam" id="PF18718"/>
    </source>
</evidence>
<dbReference type="Pfam" id="PF18718">
    <property type="entry name" value="CxC5"/>
    <property type="match status" value="1"/>
</dbReference>
<proteinExistence type="predicted"/>